<dbReference type="InterPro" id="IPR027417">
    <property type="entry name" value="P-loop_NTPase"/>
</dbReference>
<reference evidence="4 5" key="1">
    <citation type="submission" date="2021-01" db="EMBL/GenBank/DDBJ databases">
        <title>Whole genome shotgun sequence of Actinoplanes palleronii NBRC 14916.</title>
        <authorList>
            <person name="Komaki H."/>
            <person name="Tamura T."/>
        </authorList>
    </citation>
    <scope>NUCLEOTIDE SEQUENCE [LARGE SCALE GENOMIC DNA]</scope>
    <source>
        <strain evidence="4 5">NBRC 14916</strain>
    </source>
</reference>
<dbReference type="Pfam" id="PF00176">
    <property type="entry name" value="SNF2-rel_dom"/>
    <property type="match status" value="1"/>
</dbReference>
<dbReference type="PANTHER" id="PTHR45766">
    <property type="entry name" value="DNA ANNEALING HELICASE AND ENDONUCLEASE ZRANB3 FAMILY MEMBER"/>
    <property type="match status" value="1"/>
</dbReference>
<dbReference type="Pfam" id="PF00271">
    <property type="entry name" value="Helicase_C"/>
    <property type="match status" value="1"/>
</dbReference>
<evidence type="ECO:0000313" key="4">
    <source>
        <dbReference type="EMBL" id="GIE64550.1"/>
    </source>
</evidence>
<evidence type="ECO:0000313" key="5">
    <source>
        <dbReference type="Proteomes" id="UP000624709"/>
    </source>
</evidence>
<keyword evidence="1" id="KW-0378">Hydrolase</keyword>
<comment type="caution">
    <text evidence="4">The sequence shown here is derived from an EMBL/GenBank/DDBJ whole genome shotgun (WGS) entry which is preliminary data.</text>
</comment>
<dbReference type="EMBL" id="BOMS01000011">
    <property type="protein sequence ID" value="GIE64550.1"/>
    <property type="molecule type" value="Genomic_DNA"/>
</dbReference>
<dbReference type="PANTHER" id="PTHR45766:SF6">
    <property type="entry name" value="SWI_SNF-RELATED MATRIX-ASSOCIATED ACTIN-DEPENDENT REGULATOR OF CHROMATIN SUBFAMILY A-LIKE PROTEIN 1"/>
    <property type="match status" value="1"/>
</dbReference>
<dbReference type="InterPro" id="IPR038718">
    <property type="entry name" value="SNF2-like_sf"/>
</dbReference>
<dbReference type="InterPro" id="IPR000330">
    <property type="entry name" value="SNF2_N"/>
</dbReference>
<dbReference type="Proteomes" id="UP000624709">
    <property type="component" value="Unassembled WGS sequence"/>
</dbReference>
<feature type="domain" description="Helicase C-terminal" evidence="3">
    <location>
        <begin position="545"/>
        <end position="725"/>
    </location>
</feature>
<evidence type="ECO:0000259" key="2">
    <source>
        <dbReference type="PROSITE" id="PS51192"/>
    </source>
</evidence>
<dbReference type="PROSITE" id="PS51192">
    <property type="entry name" value="HELICASE_ATP_BIND_1"/>
    <property type="match status" value="1"/>
</dbReference>
<dbReference type="SUPFAM" id="SSF52540">
    <property type="entry name" value="P-loop containing nucleoside triphosphate hydrolases"/>
    <property type="match status" value="2"/>
</dbReference>
<dbReference type="Gene3D" id="3.40.50.10810">
    <property type="entry name" value="Tandem AAA-ATPase domain"/>
    <property type="match status" value="2"/>
</dbReference>
<dbReference type="InterPro" id="IPR001650">
    <property type="entry name" value="Helicase_C-like"/>
</dbReference>
<organism evidence="4 5">
    <name type="scientific">Actinoplanes palleronii</name>
    <dbReference type="NCBI Taxonomy" id="113570"/>
    <lineage>
        <taxon>Bacteria</taxon>
        <taxon>Bacillati</taxon>
        <taxon>Actinomycetota</taxon>
        <taxon>Actinomycetes</taxon>
        <taxon>Micromonosporales</taxon>
        <taxon>Micromonosporaceae</taxon>
        <taxon>Actinoplanes</taxon>
    </lineage>
</organism>
<protein>
    <submittedName>
        <fullName evidence="4">Uncharacterized protein</fullName>
    </submittedName>
</protein>
<evidence type="ECO:0000259" key="3">
    <source>
        <dbReference type="PROSITE" id="PS51194"/>
    </source>
</evidence>
<gene>
    <name evidence="4" type="ORF">Apa02nite_006580</name>
</gene>
<dbReference type="Gene3D" id="3.40.50.300">
    <property type="entry name" value="P-loop containing nucleotide triphosphate hydrolases"/>
    <property type="match status" value="1"/>
</dbReference>
<name>A0ABQ4B1L0_9ACTN</name>
<dbReference type="NCBIfam" id="NF041062">
    <property type="entry name" value="DpdE"/>
    <property type="match status" value="1"/>
</dbReference>
<dbReference type="InterPro" id="IPR014001">
    <property type="entry name" value="Helicase_ATP-bd"/>
</dbReference>
<keyword evidence="5" id="KW-1185">Reference proteome</keyword>
<feature type="domain" description="Helicase ATP-binding" evidence="2">
    <location>
        <begin position="168"/>
        <end position="319"/>
    </location>
</feature>
<sequence length="1054" mass="118623">MYDFPKNRFTTFARDAELGWGRLSRDGSWIHFFDSPTRPELAHPAEGRQWFVEPLTAQQRVWWFDGTRWLVGRIFAPADASRSAYVVEFPNHTNIAVPSDELRVRWNRPLKHPLDLLVAGTVETRFFHAHRTAFLSQVTWQRTASMSLGGLLSSAVELHDHQLGAARRILADPIPRYILADEVGLGKTVEAGMVLRQLLLHGTEGDHEALVLVPDSLEEQWRVELKSKFRAHRLPAKVRVMPHSRIAEVPIIERSLTIVDEAHRLTYGVLKERDDERRLDYEILVRVAKASRALLLLSATPVRSNEDGFLGLLHLLDPVTYKLEDIEGFRRRVEMRDVLAETMSAVDPEESPRYLREPLMELRELLAGDETVAAYVARSLKAIAGEDRSELRRSVASLRFHVSEAYRIHRRMIRNRRPQAIKAGYPARGREHSPQWRLLDTDARRRLVFEALEDFRLELEADCTNEEEQLAAANALQCVLGRALAPAEALRDIAIVARGLTGHDLSTAELDAMLPVLQSAAGQRLATSVERILELSTTDTIVDLTADWAVLRIGSNKKFAIACSFPRTAAILSESLAKRFGAHRISSLLEGQTYDDRASLIRGFARSGEKNLLVMDRSAEEGTNLQFIHEVLHVNLPTSISQIEQRLGRFDRWDEYGVPILSTVVTGSDDLIGQHLGAWLQLVDEAFAVFTESTATLQYILADLERDFFRSALTDSFAEASNSISDRAKNLEKQRKRIIGQEALDSIEDRSHDRKLGDLLGNVDKQSAKFQAAVHGYIVTMLGFTEVSEEPGTMKFGISRRHPPLLPEEEAVQMRDKLFDLPYVADRIEAAEASSPRGLLRWGEPLIDTFAQYAEVDDRGRAFAVELVRQHPRPESDPLILLCFDFVVSARQSFNLSPHLTRAATTRITSLLPTTIERIWWMPGYGECPASMIANVERTRRDGMPEGVNLGSRPERFRELTGGLDWQETCERSLAEALAAVRNRDNVVQRSAVAADAACTNAEREHAIRVARNERQGDGAEEQELSAAVMAAVRNPEIELDSCGTVIITWVPKV</sequence>
<evidence type="ECO:0000256" key="1">
    <source>
        <dbReference type="ARBA" id="ARBA00022801"/>
    </source>
</evidence>
<dbReference type="SMART" id="SM00487">
    <property type="entry name" value="DEXDc"/>
    <property type="match status" value="1"/>
</dbReference>
<proteinExistence type="predicted"/>
<dbReference type="PROSITE" id="PS51194">
    <property type="entry name" value="HELICASE_CTER"/>
    <property type="match status" value="1"/>
</dbReference>
<dbReference type="RefSeq" id="WP_275412423.1">
    <property type="nucleotide sequence ID" value="NZ_BAAATY010000001.1"/>
</dbReference>
<accession>A0ABQ4B1L0</accession>